<keyword evidence="7" id="KW-0963">Cytoplasm</keyword>
<dbReference type="SUPFAM" id="SSF52540">
    <property type="entry name" value="P-loop containing nucleoside triphosphate hydrolases"/>
    <property type="match status" value="1"/>
</dbReference>
<feature type="binding site" evidence="7">
    <location>
        <position position="60"/>
    </location>
    <ligand>
        <name>substrate</name>
    </ligand>
</feature>
<dbReference type="EC" id="2.7.1.71" evidence="7"/>
<keyword evidence="2 7" id="KW-0808">Transferase</keyword>
<comment type="similarity">
    <text evidence="7">Belongs to the shikimate kinase family.</text>
</comment>
<dbReference type="CDD" id="cd00464">
    <property type="entry name" value="SK"/>
    <property type="match status" value="1"/>
</dbReference>
<keyword evidence="7" id="KW-0479">Metal-binding</keyword>
<feature type="binding site" evidence="7">
    <location>
        <position position="36"/>
    </location>
    <ligand>
        <name>substrate</name>
    </ligand>
</feature>
<feature type="binding site" evidence="7">
    <location>
        <position position="145"/>
    </location>
    <ligand>
        <name>substrate</name>
    </ligand>
</feature>
<dbReference type="Gene3D" id="3.40.50.300">
    <property type="entry name" value="P-loop containing nucleotide triphosphate hydrolases"/>
    <property type="match status" value="1"/>
</dbReference>
<evidence type="ECO:0000256" key="4">
    <source>
        <dbReference type="ARBA" id="ARBA00022777"/>
    </source>
</evidence>
<protein>
    <recommendedName>
        <fullName evidence="7">Shikimate kinase</fullName>
        <shortName evidence="7">SK</shortName>
        <ecNumber evidence="7">2.7.1.71</ecNumber>
    </recommendedName>
</protein>
<keyword evidence="5 7" id="KW-0067">ATP-binding</keyword>
<comment type="cofactor">
    <cofactor evidence="7">
        <name>Mg(2+)</name>
        <dbReference type="ChEBI" id="CHEBI:18420"/>
    </cofactor>
    <text evidence="7">Binds 1 Mg(2+) ion per subunit.</text>
</comment>
<evidence type="ECO:0000313" key="9">
    <source>
        <dbReference type="Proteomes" id="UP001250662"/>
    </source>
</evidence>
<dbReference type="HAMAP" id="MF_00109">
    <property type="entry name" value="Shikimate_kinase"/>
    <property type="match status" value="1"/>
</dbReference>
<dbReference type="EMBL" id="JAVRHU010000003">
    <property type="protein sequence ID" value="MDT0622083.1"/>
    <property type="molecule type" value="Genomic_DNA"/>
</dbReference>
<evidence type="ECO:0000256" key="5">
    <source>
        <dbReference type="ARBA" id="ARBA00022840"/>
    </source>
</evidence>
<evidence type="ECO:0000256" key="7">
    <source>
        <dbReference type="HAMAP-Rule" id="MF_00109"/>
    </source>
</evidence>
<dbReference type="InterPro" id="IPR000623">
    <property type="entry name" value="Shikimate_kinase/TSH1"/>
</dbReference>
<evidence type="ECO:0000256" key="1">
    <source>
        <dbReference type="ARBA" id="ARBA00022605"/>
    </source>
</evidence>
<comment type="caution">
    <text evidence="8">The sequence shown here is derived from an EMBL/GenBank/DDBJ whole genome shotgun (WGS) entry which is preliminary data.</text>
</comment>
<dbReference type="PRINTS" id="PR01100">
    <property type="entry name" value="SHIKIMTKNASE"/>
</dbReference>
<feature type="binding site" evidence="7">
    <location>
        <begin position="14"/>
        <end position="19"/>
    </location>
    <ligand>
        <name>ATP</name>
        <dbReference type="ChEBI" id="CHEBI:30616"/>
    </ligand>
</feature>
<keyword evidence="6 7" id="KW-0057">Aromatic amino acid biosynthesis</keyword>
<dbReference type="InterPro" id="IPR031322">
    <property type="entry name" value="Shikimate/glucono_kinase"/>
</dbReference>
<keyword evidence="7" id="KW-0460">Magnesium</keyword>
<dbReference type="Pfam" id="PF01202">
    <property type="entry name" value="SKI"/>
    <property type="match status" value="1"/>
</dbReference>
<reference evidence="8 9" key="1">
    <citation type="submission" date="2023-09" db="EMBL/GenBank/DDBJ databases">
        <authorList>
            <person name="Rey-Velasco X."/>
        </authorList>
    </citation>
    <scope>NUCLEOTIDE SEQUENCE [LARGE SCALE GENOMIC DNA]</scope>
    <source>
        <strain evidence="8 9">P007</strain>
    </source>
</reference>
<feature type="binding site" evidence="7">
    <location>
        <position position="123"/>
    </location>
    <ligand>
        <name>ATP</name>
        <dbReference type="ChEBI" id="CHEBI:30616"/>
    </ligand>
</feature>
<comment type="catalytic activity">
    <reaction evidence="7">
        <text>shikimate + ATP = 3-phosphoshikimate + ADP + H(+)</text>
        <dbReference type="Rhea" id="RHEA:13121"/>
        <dbReference type="ChEBI" id="CHEBI:15378"/>
        <dbReference type="ChEBI" id="CHEBI:30616"/>
        <dbReference type="ChEBI" id="CHEBI:36208"/>
        <dbReference type="ChEBI" id="CHEBI:145989"/>
        <dbReference type="ChEBI" id="CHEBI:456216"/>
        <dbReference type="EC" id="2.7.1.71"/>
    </reaction>
</comment>
<evidence type="ECO:0000313" key="8">
    <source>
        <dbReference type="EMBL" id="MDT0622083.1"/>
    </source>
</evidence>
<dbReference type="PANTHER" id="PTHR21087:SF16">
    <property type="entry name" value="SHIKIMATE KINASE 1, CHLOROPLASTIC"/>
    <property type="match status" value="1"/>
</dbReference>
<accession>A0ABU3BIV8</accession>
<dbReference type="GO" id="GO:0016301">
    <property type="term" value="F:kinase activity"/>
    <property type="evidence" value="ECO:0007669"/>
    <property type="project" value="UniProtKB-KW"/>
</dbReference>
<evidence type="ECO:0000256" key="2">
    <source>
        <dbReference type="ARBA" id="ARBA00022679"/>
    </source>
</evidence>
<comment type="subunit">
    <text evidence="7">Monomer.</text>
</comment>
<feature type="binding site" evidence="7">
    <location>
        <position position="83"/>
    </location>
    <ligand>
        <name>substrate</name>
    </ligand>
</feature>
<dbReference type="RefSeq" id="WP_311385683.1">
    <property type="nucleotide sequence ID" value="NZ_JAVRHU010000003.1"/>
</dbReference>
<evidence type="ECO:0000256" key="3">
    <source>
        <dbReference type="ARBA" id="ARBA00022741"/>
    </source>
</evidence>
<organism evidence="8 9">
    <name type="scientific">Croceitalea vernalis</name>
    <dbReference type="NCBI Taxonomy" id="3075599"/>
    <lineage>
        <taxon>Bacteria</taxon>
        <taxon>Pseudomonadati</taxon>
        <taxon>Bacteroidota</taxon>
        <taxon>Flavobacteriia</taxon>
        <taxon>Flavobacteriales</taxon>
        <taxon>Flavobacteriaceae</taxon>
        <taxon>Croceitalea</taxon>
    </lineage>
</organism>
<feature type="binding site" evidence="7">
    <location>
        <position position="18"/>
    </location>
    <ligand>
        <name>Mg(2+)</name>
        <dbReference type="ChEBI" id="CHEBI:18420"/>
    </ligand>
</feature>
<dbReference type="InterPro" id="IPR027417">
    <property type="entry name" value="P-loop_NTPase"/>
</dbReference>
<comment type="caution">
    <text evidence="7">Lacks conserved residue(s) required for the propagation of feature annotation.</text>
</comment>
<gene>
    <name evidence="7" type="primary">aroK</name>
    <name evidence="8" type="ORF">RM520_10630</name>
</gene>
<dbReference type="Proteomes" id="UP001250662">
    <property type="component" value="Unassembled WGS sequence"/>
</dbReference>
<keyword evidence="9" id="KW-1185">Reference proteome</keyword>
<comment type="subcellular location">
    <subcellularLocation>
        <location evidence="7">Cytoplasm</location>
    </subcellularLocation>
</comment>
<sequence length="175" mass="19717">MSKNLKVVLLGYMTSGKSTIGKVLGEQLKIAFVDLDDKIADAEGMPVSEIFSRKGELFFRKKETEILSRQLNEESSFILSLGGGTPCYGKNLEIIHAKTENTFYLKLNISSLLERLTNEKSKRPLVANIADDDLPEFIGKHLFERNQFYASAKRIIECDGKSVQWIVDEIANKLL</sequence>
<dbReference type="PANTHER" id="PTHR21087">
    <property type="entry name" value="SHIKIMATE KINASE"/>
    <property type="match status" value="1"/>
</dbReference>
<keyword evidence="1 7" id="KW-0028">Amino-acid biosynthesis</keyword>
<evidence type="ECO:0000256" key="6">
    <source>
        <dbReference type="ARBA" id="ARBA00023141"/>
    </source>
</evidence>
<keyword evidence="3 7" id="KW-0547">Nucleotide-binding</keyword>
<keyword evidence="4 7" id="KW-0418">Kinase</keyword>
<comment type="function">
    <text evidence="7">Catalyzes the specific phosphorylation of the 3-hydroxyl group of shikimic acid using ATP as a cosubstrate.</text>
</comment>
<comment type="pathway">
    <text evidence="7">Metabolic intermediate biosynthesis; chorismate biosynthesis; chorismate from D-erythrose 4-phosphate and phosphoenolpyruvate: step 5/7.</text>
</comment>
<proteinExistence type="inferred from homology"/>
<name>A0ABU3BIV8_9FLAO</name>